<gene>
    <name evidence="1" type="ORF">CcrSC_gp423</name>
</gene>
<protein>
    <submittedName>
        <fullName evidence="1">Uncharacterized protein</fullName>
    </submittedName>
</protein>
<dbReference type="EMBL" id="MH588547">
    <property type="protein sequence ID" value="AXQ70005.1"/>
    <property type="molecule type" value="Genomic_DNA"/>
</dbReference>
<keyword evidence="2" id="KW-1185">Reference proteome</keyword>
<reference evidence="1" key="1">
    <citation type="submission" date="2018-07" db="EMBL/GenBank/DDBJ databases">
        <authorList>
            <person name="Wilson K.M."/>
            <person name="Ely B."/>
        </authorList>
    </citation>
    <scope>NUCLEOTIDE SEQUENCE</scope>
</reference>
<evidence type="ECO:0000313" key="2">
    <source>
        <dbReference type="Proteomes" id="UP000259683"/>
    </source>
</evidence>
<organism evidence="1 2">
    <name type="scientific">Caulobacter phage CcrSC</name>
    <dbReference type="NCBI Taxonomy" id="2283272"/>
    <lineage>
        <taxon>Viruses</taxon>
        <taxon>Duplodnaviria</taxon>
        <taxon>Heunggongvirae</taxon>
        <taxon>Uroviricota</taxon>
        <taxon>Caudoviricetes</taxon>
        <taxon>Jeanschmidtviridae</taxon>
        <taxon>Bertelyvirus</taxon>
        <taxon>Bertelyvirus SC</taxon>
    </lineage>
</organism>
<dbReference type="Proteomes" id="UP000259683">
    <property type="component" value="Segment"/>
</dbReference>
<accession>A0A385EFY0</accession>
<name>A0A385EFY0_9CAUD</name>
<evidence type="ECO:0000313" key="1">
    <source>
        <dbReference type="EMBL" id="AXQ70005.1"/>
    </source>
</evidence>
<reference evidence="1" key="2">
    <citation type="submission" date="2021-07" db="EMBL/GenBank/DDBJ databases">
        <title>Giant CbK-like Caulobacter bacteriophages have genetically divergent genomes.</title>
        <authorList>
            <person name="Wilson K."/>
            <person name="Ely B."/>
        </authorList>
    </citation>
    <scope>NUCLEOTIDE SEQUENCE</scope>
</reference>
<sequence length="77" mass="8905">MKRPTTYTSTAYFAEELRLESIDLVQDVLNNLQQTRDGEVRTKNRKGRLREIDYASSIIEGQILKVFQNLTVEGTNK</sequence>
<proteinExistence type="predicted"/>